<reference evidence="1" key="1">
    <citation type="journal article" date="2014" name="Front. Microbiol.">
        <title>High frequency of phylogenetically diverse reductive dehalogenase-homologous genes in deep subseafloor sedimentary metagenomes.</title>
        <authorList>
            <person name="Kawai M."/>
            <person name="Futagami T."/>
            <person name="Toyoda A."/>
            <person name="Takaki Y."/>
            <person name="Nishi S."/>
            <person name="Hori S."/>
            <person name="Arai W."/>
            <person name="Tsubouchi T."/>
            <person name="Morono Y."/>
            <person name="Uchiyama I."/>
            <person name="Ito T."/>
            <person name="Fujiyama A."/>
            <person name="Inagaki F."/>
            <person name="Takami H."/>
        </authorList>
    </citation>
    <scope>NUCLEOTIDE SEQUENCE</scope>
    <source>
        <strain evidence="1">Expedition CK06-06</strain>
    </source>
</reference>
<accession>X1DXT6</accession>
<proteinExistence type="predicted"/>
<gene>
    <name evidence="1" type="ORF">S01H4_49650</name>
</gene>
<organism evidence="1">
    <name type="scientific">marine sediment metagenome</name>
    <dbReference type="NCBI Taxonomy" id="412755"/>
    <lineage>
        <taxon>unclassified sequences</taxon>
        <taxon>metagenomes</taxon>
        <taxon>ecological metagenomes</taxon>
    </lineage>
</organism>
<feature type="non-terminal residue" evidence="1">
    <location>
        <position position="1"/>
    </location>
</feature>
<dbReference type="AlphaFoldDB" id="X1DXT6"/>
<protein>
    <submittedName>
        <fullName evidence="1">Uncharacterized protein</fullName>
    </submittedName>
</protein>
<sequence length="71" mass="8490">ACLFYRAAIENYNNAILKMHPLRTSFWNKPELLIQKIVELRDIIEELLPKLEESELRDKIIKDLGNLQYNF</sequence>
<evidence type="ECO:0000313" key="1">
    <source>
        <dbReference type="EMBL" id="GAH01208.1"/>
    </source>
</evidence>
<dbReference type="EMBL" id="BART01028111">
    <property type="protein sequence ID" value="GAH01208.1"/>
    <property type="molecule type" value="Genomic_DNA"/>
</dbReference>
<name>X1DXT6_9ZZZZ</name>
<comment type="caution">
    <text evidence="1">The sequence shown here is derived from an EMBL/GenBank/DDBJ whole genome shotgun (WGS) entry which is preliminary data.</text>
</comment>